<name>A0ABX7M3D9_9RHOO</name>
<dbReference type="InterPro" id="IPR032710">
    <property type="entry name" value="NTF2-like_dom_sf"/>
</dbReference>
<evidence type="ECO:0000256" key="4">
    <source>
        <dbReference type="ARBA" id="ARBA00022960"/>
    </source>
</evidence>
<dbReference type="InterPro" id="IPR038063">
    <property type="entry name" value="Transpep_catalytic_dom"/>
</dbReference>
<dbReference type="PANTHER" id="PTHR36699:SF1">
    <property type="entry name" value="L,D-TRANSPEPTIDASE YAFK-RELATED"/>
    <property type="match status" value="1"/>
</dbReference>
<keyword evidence="6 7" id="KW-0961">Cell wall biogenesis/degradation</keyword>
<evidence type="ECO:0000313" key="11">
    <source>
        <dbReference type="Proteomes" id="UP000663570"/>
    </source>
</evidence>
<dbReference type="InterPro" id="IPR005490">
    <property type="entry name" value="LD_TPept_cat_dom"/>
</dbReference>
<comment type="similarity">
    <text evidence="2">Belongs to the YkuD family.</text>
</comment>
<keyword evidence="3" id="KW-0808">Transferase</keyword>
<dbReference type="Gene3D" id="2.40.440.10">
    <property type="entry name" value="L,D-transpeptidase catalytic domain-like"/>
    <property type="match status" value="1"/>
</dbReference>
<keyword evidence="4 7" id="KW-0133">Cell shape</keyword>
<dbReference type="SUPFAM" id="SSF54427">
    <property type="entry name" value="NTF2-like"/>
    <property type="match status" value="1"/>
</dbReference>
<feature type="domain" description="L,D-TPase catalytic" evidence="9">
    <location>
        <begin position="138"/>
        <end position="273"/>
    </location>
</feature>
<keyword evidence="5 7" id="KW-0573">Peptidoglycan synthesis</keyword>
<sequence length="399" mass="45441">MRKVFRHAARFALVVGACCAGLSAAQPMRGPISDSGPEASLSKVFDDIEHRKLDSALERTESLLRVYPNFRLAHLIRGDLLLARSRPIAGFGNAPSAPPEKVSELREEAIARLKAYRNRPQNNYVPRYLLQMRPDQKYAIVVDTQKSRLYLYANEGGRPRFVADYYITHGKEGAQKAREGDKRTPLGVYHVVSEVPKKRLTDFYGSGAFPINYPNEYDRLQGRAGHGIWLHGVPSDTLSRPPKASDGCVVLANADLQAVASRLQLGLTPVIISNDVEWLSLDDWQQERSALQKQIETWRRDWESGDTERYLQHYADKFASDDATRTQWSARKRAIAKDKTWVQVRLKNISMFRSPGKEDMVVVTFDQDYRSNNLKQQASKRQYWVKEGGKWKIVYEGQA</sequence>
<evidence type="ECO:0000259" key="9">
    <source>
        <dbReference type="PROSITE" id="PS52029"/>
    </source>
</evidence>
<dbReference type="PANTHER" id="PTHR36699">
    <property type="entry name" value="LD-TRANSPEPTIDASE"/>
    <property type="match status" value="1"/>
</dbReference>
<feature type="chain" id="PRO_5046680338" evidence="8">
    <location>
        <begin position="25"/>
        <end position="399"/>
    </location>
</feature>
<gene>
    <name evidence="10" type="ORF">JY500_12895</name>
</gene>
<dbReference type="Pfam" id="PF03734">
    <property type="entry name" value="YkuD"/>
    <property type="match status" value="1"/>
</dbReference>
<keyword evidence="8" id="KW-0732">Signal</keyword>
<dbReference type="Gene3D" id="3.10.450.50">
    <property type="match status" value="1"/>
</dbReference>
<evidence type="ECO:0000256" key="5">
    <source>
        <dbReference type="ARBA" id="ARBA00022984"/>
    </source>
</evidence>
<dbReference type="Pfam" id="PF24125">
    <property type="entry name" value="Cds6_C"/>
    <property type="match status" value="1"/>
</dbReference>
<feature type="signal peptide" evidence="8">
    <location>
        <begin position="1"/>
        <end position="24"/>
    </location>
</feature>
<evidence type="ECO:0000256" key="6">
    <source>
        <dbReference type="ARBA" id="ARBA00023316"/>
    </source>
</evidence>
<dbReference type="EMBL" id="CP071060">
    <property type="protein sequence ID" value="QSI75406.1"/>
    <property type="molecule type" value="Genomic_DNA"/>
</dbReference>
<dbReference type="CDD" id="cd16913">
    <property type="entry name" value="YkuD_like"/>
    <property type="match status" value="1"/>
</dbReference>
<dbReference type="PROSITE" id="PS52029">
    <property type="entry name" value="LD_TPASE"/>
    <property type="match status" value="1"/>
</dbReference>
<comment type="pathway">
    <text evidence="1 7">Cell wall biogenesis; peptidoglycan biosynthesis.</text>
</comment>
<evidence type="ECO:0000256" key="8">
    <source>
        <dbReference type="SAM" id="SignalP"/>
    </source>
</evidence>
<protein>
    <submittedName>
        <fullName evidence="10">L,D-transpeptidase family protein</fullName>
    </submittedName>
</protein>
<evidence type="ECO:0000256" key="7">
    <source>
        <dbReference type="PROSITE-ProRule" id="PRU01373"/>
    </source>
</evidence>
<evidence type="ECO:0000256" key="3">
    <source>
        <dbReference type="ARBA" id="ARBA00022679"/>
    </source>
</evidence>
<dbReference type="SUPFAM" id="SSF141523">
    <property type="entry name" value="L,D-transpeptidase catalytic domain-like"/>
    <property type="match status" value="1"/>
</dbReference>
<accession>A0ABX7M3D9</accession>
<dbReference type="RefSeq" id="WP_206252944.1">
    <property type="nucleotide sequence ID" value="NZ_CP071060.1"/>
</dbReference>
<evidence type="ECO:0000256" key="1">
    <source>
        <dbReference type="ARBA" id="ARBA00004752"/>
    </source>
</evidence>
<evidence type="ECO:0000313" key="10">
    <source>
        <dbReference type="EMBL" id="QSI75406.1"/>
    </source>
</evidence>
<feature type="active site" description="Nucleophile" evidence="7">
    <location>
        <position position="248"/>
    </location>
</feature>
<dbReference type="InterPro" id="IPR056203">
    <property type="entry name" value="Cds6_C"/>
</dbReference>
<feature type="active site" description="Proton donor/acceptor" evidence="7">
    <location>
        <position position="231"/>
    </location>
</feature>
<evidence type="ECO:0000256" key="2">
    <source>
        <dbReference type="ARBA" id="ARBA00005992"/>
    </source>
</evidence>
<dbReference type="Proteomes" id="UP000663570">
    <property type="component" value="Chromosome"/>
</dbReference>
<keyword evidence="11" id="KW-1185">Reference proteome</keyword>
<reference evidence="10 11" key="1">
    <citation type="submission" date="2021-02" db="EMBL/GenBank/DDBJ databases">
        <title>Niveibacterium changnyeongensis HC41.</title>
        <authorList>
            <person name="Kang M."/>
        </authorList>
    </citation>
    <scope>NUCLEOTIDE SEQUENCE [LARGE SCALE GENOMIC DNA]</scope>
    <source>
        <strain evidence="10 11">HC41</strain>
    </source>
</reference>
<proteinExistence type="inferred from homology"/>
<organism evidence="10 11">
    <name type="scientific">Niveibacterium microcysteis</name>
    <dbReference type="NCBI Taxonomy" id="2811415"/>
    <lineage>
        <taxon>Bacteria</taxon>
        <taxon>Pseudomonadati</taxon>
        <taxon>Pseudomonadota</taxon>
        <taxon>Betaproteobacteria</taxon>
        <taxon>Rhodocyclales</taxon>
        <taxon>Rhodocyclaceae</taxon>
        <taxon>Niveibacterium</taxon>
    </lineage>
</organism>